<gene>
    <name evidence="5" type="ORF">ACA1_074130</name>
</gene>
<keyword evidence="6" id="KW-1185">Reference proteome</keyword>
<dbReference type="SUPFAM" id="SSF69593">
    <property type="entry name" value="Glycerol-3-phosphate (1)-acyltransferase"/>
    <property type="match status" value="1"/>
</dbReference>
<dbReference type="Pfam" id="PF01553">
    <property type="entry name" value="Acyltransferase"/>
    <property type="match status" value="1"/>
</dbReference>
<evidence type="ECO:0000256" key="3">
    <source>
        <dbReference type="SAM" id="Phobius"/>
    </source>
</evidence>
<accession>L8HMM5</accession>
<dbReference type="InterPro" id="IPR002123">
    <property type="entry name" value="Plipid/glycerol_acylTrfase"/>
</dbReference>
<dbReference type="GeneID" id="14926691"/>
<evidence type="ECO:0000256" key="2">
    <source>
        <dbReference type="ARBA" id="ARBA00023315"/>
    </source>
</evidence>
<keyword evidence="3" id="KW-1133">Transmembrane helix</keyword>
<evidence type="ECO:0000256" key="1">
    <source>
        <dbReference type="ARBA" id="ARBA00022679"/>
    </source>
</evidence>
<dbReference type="VEuPathDB" id="AmoebaDB:ACA1_074130"/>
<dbReference type="OrthoDB" id="202234at2759"/>
<dbReference type="SMART" id="SM00563">
    <property type="entry name" value="PlsC"/>
    <property type="match status" value="1"/>
</dbReference>
<keyword evidence="3" id="KW-0812">Transmembrane</keyword>
<keyword evidence="1 5" id="KW-0808">Transferase</keyword>
<dbReference type="GO" id="GO:0003841">
    <property type="term" value="F:1-acylglycerol-3-phosphate O-acyltransferase activity"/>
    <property type="evidence" value="ECO:0007669"/>
    <property type="project" value="TreeGrafter"/>
</dbReference>
<dbReference type="STRING" id="1257118.L8HMM5"/>
<evidence type="ECO:0000259" key="4">
    <source>
        <dbReference type="SMART" id="SM00563"/>
    </source>
</evidence>
<dbReference type="Proteomes" id="UP000011083">
    <property type="component" value="Unassembled WGS sequence"/>
</dbReference>
<keyword evidence="3" id="KW-0472">Membrane</keyword>
<organism evidence="5 6">
    <name type="scientific">Acanthamoeba castellanii (strain ATCC 30010 / Neff)</name>
    <dbReference type="NCBI Taxonomy" id="1257118"/>
    <lineage>
        <taxon>Eukaryota</taxon>
        <taxon>Amoebozoa</taxon>
        <taxon>Discosea</taxon>
        <taxon>Longamoebia</taxon>
        <taxon>Centramoebida</taxon>
        <taxon>Acanthamoebidae</taxon>
        <taxon>Acanthamoeba</taxon>
    </lineage>
</organism>
<dbReference type="PANTHER" id="PTHR10434">
    <property type="entry name" value="1-ACYL-SN-GLYCEROL-3-PHOSPHATE ACYLTRANSFERASE"/>
    <property type="match status" value="1"/>
</dbReference>
<protein>
    <submittedName>
        <fullName evidence="5">Acyltransferase</fullName>
    </submittedName>
</protein>
<dbReference type="OMA" id="PAIECTE"/>
<evidence type="ECO:0000313" key="6">
    <source>
        <dbReference type="Proteomes" id="UP000011083"/>
    </source>
</evidence>
<feature type="transmembrane region" description="Helical" evidence="3">
    <location>
        <begin position="206"/>
        <end position="227"/>
    </location>
</feature>
<sequence length="231" mass="25733">MPDEMLMVVEGYENLVALQRRSCIVMPNHSSALDPFILNGHGLIAPKYIFKRSLILQFPPIFLLAWAYGHIPINRSNRESAIKSLHGAAKRIQKYNRAIGIFPEGTRSKDGQLLPFKRGGFHLARETQAFGPGVPIGPVSIEGAHELYSPASYSFHPDAGTVRLRMLPAIECTESDTVDTLEKKVRDALEKAQKERKPLPHTTSGLPSFFACLALIAVAVFELRFLYGLFF</sequence>
<name>L8HMM5_ACACF</name>
<dbReference type="GO" id="GO:0006654">
    <property type="term" value="P:phosphatidic acid biosynthetic process"/>
    <property type="evidence" value="ECO:0007669"/>
    <property type="project" value="TreeGrafter"/>
</dbReference>
<feature type="domain" description="Phospholipid/glycerol acyltransferase" evidence="4">
    <location>
        <begin position="23"/>
        <end position="144"/>
    </location>
</feature>
<dbReference type="RefSeq" id="XP_004358059.1">
    <property type="nucleotide sequence ID" value="XM_004358002.1"/>
</dbReference>
<dbReference type="EMBL" id="KB007798">
    <property type="protein sequence ID" value="ELR25626.1"/>
    <property type="molecule type" value="Genomic_DNA"/>
</dbReference>
<dbReference type="KEGG" id="acan:ACA1_074130"/>
<dbReference type="AlphaFoldDB" id="L8HMM5"/>
<keyword evidence="2 5" id="KW-0012">Acyltransferase</keyword>
<evidence type="ECO:0000313" key="5">
    <source>
        <dbReference type="EMBL" id="ELR25626.1"/>
    </source>
</evidence>
<dbReference type="CDD" id="cd07989">
    <property type="entry name" value="LPLAT_AGPAT-like"/>
    <property type="match status" value="1"/>
</dbReference>
<proteinExistence type="predicted"/>
<dbReference type="GO" id="GO:0005783">
    <property type="term" value="C:endoplasmic reticulum"/>
    <property type="evidence" value="ECO:0007669"/>
    <property type="project" value="TreeGrafter"/>
</dbReference>
<dbReference type="PANTHER" id="PTHR10434:SF11">
    <property type="entry name" value="1-ACYL-SN-GLYCEROL-3-PHOSPHATE ACYLTRANSFERASE"/>
    <property type="match status" value="1"/>
</dbReference>
<reference evidence="5 6" key="1">
    <citation type="journal article" date="2013" name="Genome Biol.">
        <title>Genome of Acanthamoeba castellanii highlights extensive lateral gene transfer and early evolution of tyrosine kinase signaling.</title>
        <authorList>
            <person name="Clarke M."/>
            <person name="Lohan A.J."/>
            <person name="Liu B."/>
            <person name="Lagkouvardos I."/>
            <person name="Roy S."/>
            <person name="Zafar N."/>
            <person name="Bertelli C."/>
            <person name="Schilde C."/>
            <person name="Kianianmomeni A."/>
            <person name="Burglin T.R."/>
            <person name="Frech C."/>
            <person name="Turcotte B."/>
            <person name="Kopec K.O."/>
            <person name="Synnott J.M."/>
            <person name="Choo C."/>
            <person name="Paponov I."/>
            <person name="Finkler A."/>
            <person name="Soon Heng Tan C."/>
            <person name="Hutchins A.P."/>
            <person name="Weinmeier T."/>
            <person name="Rattei T."/>
            <person name="Chu J.S."/>
            <person name="Gimenez G."/>
            <person name="Irimia M."/>
            <person name="Rigden D.J."/>
            <person name="Fitzpatrick D.A."/>
            <person name="Lorenzo-Morales J."/>
            <person name="Bateman A."/>
            <person name="Chiu C.H."/>
            <person name="Tang P."/>
            <person name="Hegemann P."/>
            <person name="Fromm H."/>
            <person name="Raoult D."/>
            <person name="Greub G."/>
            <person name="Miranda-Saavedra D."/>
            <person name="Chen N."/>
            <person name="Nash P."/>
            <person name="Ginger M.L."/>
            <person name="Horn M."/>
            <person name="Schaap P."/>
            <person name="Caler L."/>
            <person name="Loftus B."/>
        </authorList>
    </citation>
    <scope>NUCLEOTIDE SEQUENCE [LARGE SCALE GENOMIC DNA]</scope>
    <source>
        <strain evidence="5 6">Neff</strain>
    </source>
</reference>